<proteinExistence type="predicted"/>
<dbReference type="OrthoDB" id="1906820at2759"/>
<gene>
    <name evidence="2" type="ORF">BVC80_1157g19</name>
</gene>
<reference evidence="2 3" key="1">
    <citation type="journal article" date="2017" name="Mol. Plant">
        <title>The Genome of Medicinal Plant Macleaya cordata Provides New Insights into Benzylisoquinoline Alkaloids Metabolism.</title>
        <authorList>
            <person name="Liu X."/>
            <person name="Liu Y."/>
            <person name="Huang P."/>
            <person name="Ma Y."/>
            <person name="Qing Z."/>
            <person name="Tang Q."/>
            <person name="Cao H."/>
            <person name="Cheng P."/>
            <person name="Zheng Y."/>
            <person name="Yuan Z."/>
            <person name="Zhou Y."/>
            <person name="Liu J."/>
            <person name="Tang Z."/>
            <person name="Zhuo Y."/>
            <person name="Zhang Y."/>
            <person name="Yu L."/>
            <person name="Huang J."/>
            <person name="Yang P."/>
            <person name="Peng Q."/>
            <person name="Zhang J."/>
            <person name="Jiang W."/>
            <person name="Zhang Z."/>
            <person name="Lin K."/>
            <person name="Ro D.K."/>
            <person name="Chen X."/>
            <person name="Xiong X."/>
            <person name="Shang Y."/>
            <person name="Huang S."/>
            <person name="Zeng J."/>
        </authorList>
    </citation>
    <scope>NUCLEOTIDE SEQUENCE [LARGE SCALE GENOMIC DNA]</scope>
    <source>
        <strain evidence="3">cv. BLH2017</strain>
        <tissue evidence="2">Root</tissue>
    </source>
</reference>
<evidence type="ECO:0000313" key="3">
    <source>
        <dbReference type="Proteomes" id="UP000195402"/>
    </source>
</evidence>
<evidence type="ECO:0000313" key="2">
    <source>
        <dbReference type="EMBL" id="OVA12981.1"/>
    </source>
</evidence>
<dbReference type="PANTHER" id="PTHR47074:SF11">
    <property type="entry name" value="REVERSE TRANSCRIPTASE-LIKE PROTEIN"/>
    <property type="match status" value="1"/>
</dbReference>
<feature type="domain" description="RNase H type-1" evidence="1">
    <location>
        <begin position="22"/>
        <end position="99"/>
    </location>
</feature>
<dbReference type="GO" id="GO:0003676">
    <property type="term" value="F:nucleic acid binding"/>
    <property type="evidence" value="ECO:0007669"/>
    <property type="project" value="InterPro"/>
</dbReference>
<organism evidence="2 3">
    <name type="scientific">Macleaya cordata</name>
    <name type="common">Five-seeded plume-poppy</name>
    <name type="synonym">Bocconia cordata</name>
    <dbReference type="NCBI Taxonomy" id="56857"/>
    <lineage>
        <taxon>Eukaryota</taxon>
        <taxon>Viridiplantae</taxon>
        <taxon>Streptophyta</taxon>
        <taxon>Embryophyta</taxon>
        <taxon>Tracheophyta</taxon>
        <taxon>Spermatophyta</taxon>
        <taxon>Magnoliopsida</taxon>
        <taxon>Ranunculales</taxon>
        <taxon>Papaveraceae</taxon>
        <taxon>Papaveroideae</taxon>
        <taxon>Macleaya</taxon>
    </lineage>
</organism>
<dbReference type="PANTHER" id="PTHR47074">
    <property type="entry name" value="BNAC02G40300D PROTEIN"/>
    <property type="match status" value="1"/>
</dbReference>
<accession>A0A200QR97</accession>
<keyword evidence="3" id="KW-1185">Reference proteome</keyword>
<evidence type="ECO:0000259" key="1">
    <source>
        <dbReference type="Pfam" id="PF13456"/>
    </source>
</evidence>
<dbReference type="Pfam" id="PF13456">
    <property type="entry name" value="RVT_3"/>
    <property type="match status" value="1"/>
</dbReference>
<sequence>MVPAVSHQSSWTTPPEGFIKINVDGAVGHTGIASSTIVRDHVDHFQGCITHCSVSTLLFEAKAIVFALGVELAATLNIQHCIIEGDAQSIITYIEGDVSPQFHGEFDQSFWWFTTTPPVCCSFEK</sequence>
<dbReference type="InterPro" id="IPR052929">
    <property type="entry name" value="RNase_H-like_EbsB-rel"/>
</dbReference>
<comment type="caution">
    <text evidence="2">The sequence shown here is derived from an EMBL/GenBank/DDBJ whole genome shotgun (WGS) entry which is preliminary data.</text>
</comment>
<dbReference type="GO" id="GO:0004523">
    <property type="term" value="F:RNA-DNA hybrid ribonuclease activity"/>
    <property type="evidence" value="ECO:0007669"/>
    <property type="project" value="InterPro"/>
</dbReference>
<dbReference type="InParanoid" id="A0A200QR97"/>
<dbReference type="EMBL" id="MVGT01001312">
    <property type="protein sequence ID" value="OVA12981.1"/>
    <property type="molecule type" value="Genomic_DNA"/>
</dbReference>
<dbReference type="Proteomes" id="UP000195402">
    <property type="component" value="Unassembled WGS sequence"/>
</dbReference>
<protein>
    <recommendedName>
        <fullName evidence="1">RNase H type-1 domain-containing protein</fullName>
    </recommendedName>
</protein>
<dbReference type="AlphaFoldDB" id="A0A200QR97"/>
<dbReference type="InterPro" id="IPR002156">
    <property type="entry name" value="RNaseH_domain"/>
</dbReference>
<name>A0A200QR97_MACCD</name>